<protein>
    <submittedName>
        <fullName evidence="4">FAD-dependent oxidoreductase</fullName>
    </submittedName>
</protein>
<dbReference type="NCBIfam" id="NF005313">
    <property type="entry name" value="PRK06847.1"/>
    <property type="match status" value="1"/>
</dbReference>
<dbReference type="PANTHER" id="PTHR13789:SF309">
    <property type="entry name" value="PUTATIVE (AFU_ORTHOLOGUE AFUA_6G14510)-RELATED"/>
    <property type="match status" value="1"/>
</dbReference>
<evidence type="ECO:0000313" key="4">
    <source>
        <dbReference type="EMBL" id="MFC0861594.1"/>
    </source>
</evidence>
<organism evidence="4 5">
    <name type="scientific">Sphaerimonospora cavernae</name>
    <dbReference type="NCBI Taxonomy" id="1740611"/>
    <lineage>
        <taxon>Bacteria</taxon>
        <taxon>Bacillati</taxon>
        <taxon>Actinomycetota</taxon>
        <taxon>Actinomycetes</taxon>
        <taxon>Streptosporangiales</taxon>
        <taxon>Streptosporangiaceae</taxon>
        <taxon>Sphaerimonospora</taxon>
    </lineage>
</organism>
<accession>A0ABV6TZG4</accession>
<dbReference type="Gene3D" id="3.50.50.60">
    <property type="entry name" value="FAD/NAD(P)-binding domain"/>
    <property type="match status" value="1"/>
</dbReference>
<proteinExistence type="predicted"/>
<dbReference type="SUPFAM" id="SSF51905">
    <property type="entry name" value="FAD/NAD(P)-binding domain"/>
    <property type="match status" value="1"/>
</dbReference>
<reference evidence="4 5" key="1">
    <citation type="submission" date="2024-09" db="EMBL/GenBank/DDBJ databases">
        <authorList>
            <person name="Sun Q."/>
            <person name="Mori K."/>
        </authorList>
    </citation>
    <scope>NUCLEOTIDE SEQUENCE [LARGE SCALE GENOMIC DNA]</scope>
    <source>
        <strain evidence="4 5">TBRC 1851</strain>
    </source>
</reference>
<dbReference type="EMBL" id="JBHMQT010000006">
    <property type="protein sequence ID" value="MFC0861594.1"/>
    <property type="molecule type" value="Genomic_DNA"/>
</dbReference>
<keyword evidence="1" id="KW-0560">Oxidoreductase</keyword>
<keyword evidence="5" id="KW-1185">Reference proteome</keyword>
<dbReference type="InterPro" id="IPR036188">
    <property type="entry name" value="FAD/NAD-bd_sf"/>
</dbReference>
<dbReference type="InterPro" id="IPR002938">
    <property type="entry name" value="FAD-bd"/>
</dbReference>
<dbReference type="InterPro" id="IPR050493">
    <property type="entry name" value="FAD-dep_Monooxygenase_BioMet"/>
</dbReference>
<sequence length="375" mass="40467">MTSKQTGRVLIVGAGIAGMAATIALRRVGVAVDLIDIHPDWKVAGAGLTITGPTLRAFRQLGVYDEVAELGYVGEGIRVCTIDGEPVRDIPTPMPSEAGVGGSGGIARPVLYQILSARVLASGVHPRLGVSVDRMGQDDDGVDVAFSDGTADRYDMVVGADGIFSRTRDQIFPDAPGPEYTGQSVWRMFVPRPPGVDRRHYFLGGKAKVGWTPISASRMYLFVVERTPRLVRERHQLPDGLVELLEPYGGYVREIRESINENTAIAFRPLQSFYLPSPWHSGRIILIGDAAHPTTPQLASGAGMAIEDALVLAEELAVHGTVAETFAAFTARREERCRLVVESSIEIGRLEQLQAPPEAQTAVVERALAKLVEPV</sequence>
<dbReference type="RefSeq" id="WP_394299825.1">
    <property type="nucleotide sequence ID" value="NZ_JBHMQT010000006.1"/>
</dbReference>
<evidence type="ECO:0000256" key="1">
    <source>
        <dbReference type="ARBA" id="ARBA00023002"/>
    </source>
</evidence>
<dbReference type="PANTHER" id="PTHR13789">
    <property type="entry name" value="MONOOXYGENASE"/>
    <property type="match status" value="1"/>
</dbReference>
<comment type="caution">
    <text evidence="4">The sequence shown here is derived from an EMBL/GenBank/DDBJ whole genome shotgun (WGS) entry which is preliminary data.</text>
</comment>
<dbReference type="Pfam" id="PF01494">
    <property type="entry name" value="FAD_binding_3"/>
    <property type="match status" value="1"/>
</dbReference>
<evidence type="ECO:0000259" key="3">
    <source>
        <dbReference type="Pfam" id="PF01494"/>
    </source>
</evidence>
<keyword evidence="2" id="KW-0503">Monooxygenase</keyword>
<dbReference type="Proteomes" id="UP001589870">
    <property type="component" value="Unassembled WGS sequence"/>
</dbReference>
<gene>
    <name evidence="4" type="ORF">ACFHYQ_04700</name>
</gene>
<evidence type="ECO:0000313" key="5">
    <source>
        <dbReference type="Proteomes" id="UP001589870"/>
    </source>
</evidence>
<name>A0ABV6TZG4_9ACTN</name>
<evidence type="ECO:0000256" key="2">
    <source>
        <dbReference type="ARBA" id="ARBA00023033"/>
    </source>
</evidence>
<dbReference type="PRINTS" id="PR00420">
    <property type="entry name" value="RNGMNOXGNASE"/>
</dbReference>
<feature type="domain" description="FAD-binding" evidence="3">
    <location>
        <begin position="8"/>
        <end position="341"/>
    </location>
</feature>